<dbReference type="PANTHER" id="PTHR28580:SF1">
    <property type="entry name" value="GENERAL TRANSCRIPTION FACTOR IIH SUBUNIT 5"/>
    <property type="match status" value="1"/>
</dbReference>
<dbReference type="SMART" id="SM01395">
    <property type="entry name" value="Tbf5"/>
    <property type="match status" value="1"/>
</dbReference>
<dbReference type="Pfam" id="PF06331">
    <property type="entry name" value="Tfb5"/>
    <property type="match status" value="1"/>
</dbReference>
<evidence type="ECO:0000256" key="4">
    <source>
        <dbReference type="ARBA" id="ARBA00023015"/>
    </source>
</evidence>
<evidence type="ECO:0000256" key="1">
    <source>
        <dbReference type="ARBA" id="ARBA00004123"/>
    </source>
</evidence>
<comment type="subunit">
    <text evidence="8">Component of the 7-subunit TFIIH core complex.</text>
</comment>
<evidence type="ECO:0000256" key="3">
    <source>
        <dbReference type="ARBA" id="ARBA00022763"/>
    </source>
</evidence>
<comment type="function">
    <text evidence="8">In NER, TFIIH acts by opening DNA around the lesion to allow the excision of the damaged oligonucleotide and its replacement by a new DNA fragment. In transcription, TFIIH has an essential role in transcription initiation. When the pre-initiation complex (PIC) has been established, TFIIH is required for promoter opening and promoter escape.</text>
</comment>
<keyword evidence="6 8" id="KW-0234">DNA repair</keyword>
<keyword evidence="5 8" id="KW-0804">Transcription</keyword>
<keyword evidence="3 8" id="KW-0227">DNA damage</keyword>
<evidence type="ECO:0000256" key="6">
    <source>
        <dbReference type="ARBA" id="ARBA00023204"/>
    </source>
</evidence>
<reference evidence="9" key="1">
    <citation type="journal article" date="2010" name="Science">
        <title>Plasticity of animal genome architecture unmasked by rapid evolution of a pelagic tunicate.</title>
        <authorList>
            <person name="Denoeud F."/>
            <person name="Henriet S."/>
            <person name="Mungpakdee S."/>
            <person name="Aury J.M."/>
            <person name="Da Silva C."/>
            <person name="Brinkmann H."/>
            <person name="Mikhaleva J."/>
            <person name="Olsen L.C."/>
            <person name="Jubin C."/>
            <person name="Canestro C."/>
            <person name="Bouquet J.M."/>
            <person name="Danks G."/>
            <person name="Poulain J."/>
            <person name="Campsteijn C."/>
            <person name="Adamski M."/>
            <person name="Cross I."/>
            <person name="Yadetie F."/>
            <person name="Muffato M."/>
            <person name="Louis A."/>
            <person name="Butcher S."/>
            <person name="Tsagkogeorga G."/>
            <person name="Konrad A."/>
            <person name="Singh S."/>
            <person name="Jensen M.F."/>
            <person name="Cong E.H."/>
            <person name="Eikeseth-Otteraa H."/>
            <person name="Noel B."/>
            <person name="Anthouard V."/>
            <person name="Porcel B.M."/>
            <person name="Kachouri-Lafond R."/>
            <person name="Nishino A."/>
            <person name="Ugolini M."/>
            <person name="Chourrout P."/>
            <person name="Nishida H."/>
            <person name="Aasland R."/>
            <person name="Huzurbazar S."/>
            <person name="Westhof E."/>
            <person name="Delsuc F."/>
            <person name="Lehrach H."/>
            <person name="Reinhardt R."/>
            <person name="Weissenbach J."/>
            <person name="Roy S.W."/>
            <person name="Artiguenave F."/>
            <person name="Postlethwait J.H."/>
            <person name="Manak J.R."/>
            <person name="Thompson E.M."/>
            <person name="Jaillon O."/>
            <person name="Du Pasquier L."/>
            <person name="Boudinot P."/>
            <person name="Liberles D.A."/>
            <person name="Volff J.N."/>
            <person name="Philippe H."/>
            <person name="Lenhard B."/>
            <person name="Roest Crollius H."/>
            <person name="Wincker P."/>
            <person name="Chourrout D."/>
        </authorList>
    </citation>
    <scope>NUCLEOTIDE SEQUENCE [LARGE SCALE GENOMIC DNA]</scope>
</reference>
<dbReference type="Gene3D" id="3.30.70.1220">
    <property type="entry name" value="TFB5-like"/>
    <property type="match status" value="1"/>
</dbReference>
<evidence type="ECO:0000256" key="5">
    <source>
        <dbReference type="ARBA" id="ARBA00023163"/>
    </source>
</evidence>
<name>E4WRP0_OIKDI</name>
<dbReference type="GO" id="GO:0005675">
    <property type="term" value="C:transcription factor TFIIH holo complex"/>
    <property type="evidence" value="ECO:0007669"/>
    <property type="project" value="TreeGrafter"/>
</dbReference>
<sequence>MVNVENGKLVTCDPALKQFLLNLDEKREFGGRRFILKDLDETHLFVTADCDTWLKGRLADLMTENSFPIGEHV</sequence>
<keyword evidence="7 8" id="KW-0539">Nucleus</keyword>
<evidence type="ECO:0000256" key="2">
    <source>
        <dbReference type="ARBA" id="ARBA00007470"/>
    </source>
</evidence>
<dbReference type="Proteomes" id="UP000001307">
    <property type="component" value="Unassembled WGS sequence"/>
</dbReference>
<proteinExistence type="inferred from homology"/>
<dbReference type="GO" id="GO:0006367">
    <property type="term" value="P:transcription initiation at RNA polymerase II promoter"/>
    <property type="evidence" value="ECO:0007669"/>
    <property type="project" value="UniProtKB-UniRule"/>
</dbReference>
<dbReference type="OrthoDB" id="354at2759"/>
<comment type="subcellular location">
    <subcellularLocation>
        <location evidence="1 8">Nucleus</location>
    </subcellularLocation>
</comment>
<dbReference type="GO" id="GO:0000439">
    <property type="term" value="C:transcription factor TFIIH core complex"/>
    <property type="evidence" value="ECO:0007669"/>
    <property type="project" value="UniProtKB-UniRule"/>
</dbReference>
<gene>
    <name evidence="9" type="ORF">GSOID_T00000417001</name>
</gene>
<comment type="similarity">
    <text evidence="2 8">Belongs to the TFB5 family.</text>
</comment>
<dbReference type="GO" id="GO:0006294">
    <property type="term" value="P:nucleotide-excision repair, preincision complex assembly"/>
    <property type="evidence" value="ECO:0007669"/>
    <property type="project" value="TreeGrafter"/>
</dbReference>
<dbReference type="SUPFAM" id="SSF142897">
    <property type="entry name" value="TFB5-like"/>
    <property type="match status" value="1"/>
</dbReference>
<evidence type="ECO:0000313" key="10">
    <source>
        <dbReference type="Proteomes" id="UP000001307"/>
    </source>
</evidence>
<keyword evidence="10" id="KW-1185">Reference proteome</keyword>
<dbReference type="InterPro" id="IPR009400">
    <property type="entry name" value="TFIIH_TTDA/Tfb5"/>
</dbReference>
<dbReference type="EMBL" id="FN653015">
    <property type="protein sequence ID" value="CBY20422.1"/>
    <property type="molecule type" value="Genomic_DNA"/>
</dbReference>
<evidence type="ECO:0000313" key="9">
    <source>
        <dbReference type="EMBL" id="CBY20422.1"/>
    </source>
</evidence>
<accession>E4WRP0</accession>
<dbReference type="InParanoid" id="E4WRP0"/>
<dbReference type="FunFam" id="3.30.70.1220:FF:000001">
    <property type="entry name" value="General transcription factor IIH subunit 5"/>
    <property type="match status" value="1"/>
</dbReference>
<evidence type="ECO:0000256" key="7">
    <source>
        <dbReference type="ARBA" id="ARBA00023242"/>
    </source>
</evidence>
<dbReference type="InterPro" id="IPR035935">
    <property type="entry name" value="TFB5-like_sf"/>
</dbReference>
<keyword evidence="4 8" id="KW-0805">Transcription regulation</keyword>
<dbReference type="AlphaFoldDB" id="E4WRP0"/>
<protein>
    <recommendedName>
        <fullName evidence="8">General transcription and DNA repair factor IIH subunit TFB5</fullName>
    </recommendedName>
</protein>
<dbReference type="PANTHER" id="PTHR28580">
    <property type="entry name" value="GENERAL TRANSCRIPTION FACTOR IIH SUBUNIT 5"/>
    <property type="match status" value="1"/>
</dbReference>
<organism evidence="9">
    <name type="scientific">Oikopleura dioica</name>
    <name type="common">Tunicate</name>
    <dbReference type="NCBI Taxonomy" id="34765"/>
    <lineage>
        <taxon>Eukaryota</taxon>
        <taxon>Metazoa</taxon>
        <taxon>Chordata</taxon>
        <taxon>Tunicata</taxon>
        <taxon>Appendicularia</taxon>
        <taxon>Copelata</taxon>
        <taxon>Oikopleuridae</taxon>
        <taxon>Oikopleura</taxon>
    </lineage>
</organism>
<evidence type="ECO:0000256" key="8">
    <source>
        <dbReference type="RuleBase" id="RU368032"/>
    </source>
</evidence>